<dbReference type="Proteomes" id="UP000003730">
    <property type="component" value="Unassembled WGS sequence"/>
</dbReference>
<keyword evidence="2" id="KW-1185">Reference proteome</keyword>
<sequence>MNKLIVLAIFFSVNLFSQEITEEQRDFITRALHGQGSERFNKTTHNAFKFEEYKEGDFFNEIVTQEQISACSELVKETAQLSVNEKNQLVFTGKLTERFNMQTTGVFSVDLIESNLLKENGEPFELNTFYNSNSGYGKINFKTDVKSEYAENEKISGFVEFELSYLIGYDKIELTLNDIGKTFTLNDCQYAIINIKGNEIILDKFCEQENEINVINFNQKGQVAKPFAYMELMRMIEKDTTISKENFTRNNRQTYKMVRDLFEKNPKITLNEFKELFTLNKLIEMKEDGKYYIVENIAPFEDRFILYTPKFQSEKIKVNIK</sequence>
<gene>
    <name evidence="1" type="ORF">BZARG_1198</name>
</gene>
<dbReference type="OrthoDB" id="1376004at2"/>
<evidence type="ECO:0000313" key="1">
    <source>
        <dbReference type="EMBL" id="EGV43790.1"/>
    </source>
</evidence>
<accession>G2ECS9</accession>
<dbReference type="AlphaFoldDB" id="G2ECS9"/>
<protein>
    <submittedName>
        <fullName evidence="1">Uncharacterized protein</fullName>
    </submittedName>
</protein>
<dbReference type="eggNOG" id="ENOG502ZI7R">
    <property type="taxonomic scope" value="Bacteria"/>
</dbReference>
<name>G2ECS9_9FLAO</name>
<comment type="caution">
    <text evidence="1">The sequence shown here is derived from an EMBL/GenBank/DDBJ whole genome shotgun (WGS) entry which is preliminary data.</text>
</comment>
<organism evidence="1 2">
    <name type="scientific">Bizionia argentinensis JUB59</name>
    <dbReference type="NCBI Taxonomy" id="1046627"/>
    <lineage>
        <taxon>Bacteria</taxon>
        <taxon>Pseudomonadati</taxon>
        <taxon>Bacteroidota</taxon>
        <taxon>Flavobacteriia</taxon>
        <taxon>Flavobacteriales</taxon>
        <taxon>Flavobacteriaceae</taxon>
        <taxon>Bizionia</taxon>
    </lineage>
</organism>
<evidence type="ECO:0000313" key="2">
    <source>
        <dbReference type="Proteomes" id="UP000003730"/>
    </source>
</evidence>
<reference evidence="1 2" key="1">
    <citation type="journal article" date="2008" name="Int. J. Syst. Evol. Microbiol.">
        <title>Bizionia argentinensis sp. nov., isolated from surface marine water in Antarctica.</title>
        <authorList>
            <person name="Bercovich A."/>
            <person name="Vazquez S.C."/>
            <person name="Yankilevich P."/>
            <person name="Coria S.H."/>
            <person name="Foti M."/>
            <person name="Hernandez E."/>
            <person name="Vidal A."/>
            <person name="Ruberto L."/>
            <person name="Melo C."/>
            <person name="Marenssi S."/>
            <person name="Criscuolo M."/>
            <person name="Memoli M."/>
            <person name="Arguelles M."/>
            <person name="Mac Cormack W.P."/>
        </authorList>
    </citation>
    <scope>NUCLEOTIDE SEQUENCE [LARGE SCALE GENOMIC DNA]</scope>
    <source>
        <strain evidence="1 2">JUB59</strain>
    </source>
</reference>
<dbReference type="EMBL" id="AFXZ01000019">
    <property type="protein sequence ID" value="EGV43790.1"/>
    <property type="molecule type" value="Genomic_DNA"/>
</dbReference>
<dbReference type="RefSeq" id="WP_008636745.1">
    <property type="nucleotide sequence ID" value="NZ_AFXZ01000019.1"/>
</dbReference>
<proteinExistence type="predicted"/>